<comment type="similarity">
    <text evidence="2">Belongs to the XFP family.</text>
</comment>
<dbReference type="InterPro" id="IPR005593">
    <property type="entry name" value="Xul5P/Fru6P_PKetolase"/>
</dbReference>
<name>A0A1M6HTN5_9RHOB</name>
<organism evidence="8 9">
    <name type="scientific">Wenxinia saemankumensis</name>
    <dbReference type="NCBI Taxonomy" id="1447782"/>
    <lineage>
        <taxon>Bacteria</taxon>
        <taxon>Pseudomonadati</taxon>
        <taxon>Pseudomonadota</taxon>
        <taxon>Alphaproteobacteria</taxon>
        <taxon>Rhodobacterales</taxon>
        <taxon>Roseobacteraceae</taxon>
        <taxon>Wenxinia</taxon>
    </lineage>
</organism>
<dbReference type="PANTHER" id="PTHR31273:SF0">
    <property type="entry name" value="PHOSPHOKETOLASE-RELATED"/>
    <property type="match status" value="1"/>
</dbReference>
<sequence>MTPDLDAVDAWWRAANYLSAGQIYLTGNPLFSRPLEPRDIKARQLGHWGTTPGLTFLQAHAMRAIVARGIDMLFVAGPGHGGPAMLAGSWLDGSYSERHPEVTRDARGMAELFRQFSFPGGVPSHAAAPTPGSIHEGGELGYSLAHATGAAFDNPELTVLCVVGDGEAETGALATSWHSHRFLRPERDGMVLPVLHLNGYRIAAPTILGRMPKHEIAALFAGFGWNPIFVEGDDPAKMHSGMAAAMDTCLDAHARIRRTGTGRPPMIVLRSPKGWTGPREVDGDPVEGTFRAHQVPLDVPREDGPQLRQLEDWLRGYRPDELFPDGRPSDLVLSLVPEGDRRLGATPHADGGRLTRPLDLPPAEAAALDISAPGAVTDSATKVLGHWLADVIRRNPRTFRLFGPDETASNRLDAVFDASPRYAPGRVEETDTDLAPDGRVMEVLSEHLCEGWLEGYLLTGRHGLFNSYEAFIPIVASMATQHVKWMREAKETGWRAPIPSLNWLLSSHVWRQDHNGFTHQDPGFLDHLAAKGAEMVRLYLPPDANTLLAVAEQVLASTDRANCIVAGKQPEPQWLSLDAARAHLGSGFGIWDWAADDPDPQVVIAAAGDVPTLEALAAVDLLRREAPDLRLRFVNVVDLMALQPPDLNPDGAPDAAFDAAFGTDIPVIFAFHGYPGLVHELAYRRAAHARLHVHGYGEKGTTTTPFEMVAMNGLDRFTLALDAADRAGHPAPRLRAVCADLRDRQHAHSRETGTDLPEIRDWSWPAAPLPTGPGGDDDDA</sequence>
<dbReference type="Pfam" id="PF09364">
    <property type="entry name" value="XFP_N"/>
    <property type="match status" value="1"/>
</dbReference>
<dbReference type="InterPro" id="IPR029061">
    <property type="entry name" value="THDP-binding"/>
</dbReference>
<dbReference type="InterPro" id="IPR019790">
    <property type="entry name" value="Xul5P/Fru6P_PKetolase_CS"/>
</dbReference>
<dbReference type="PROSITE" id="PS60002">
    <property type="entry name" value="PHOSPHOKETOLASE_1"/>
    <property type="match status" value="1"/>
</dbReference>
<dbReference type="GO" id="GO:0005975">
    <property type="term" value="P:carbohydrate metabolic process"/>
    <property type="evidence" value="ECO:0007669"/>
    <property type="project" value="InterPro"/>
</dbReference>
<dbReference type="AlphaFoldDB" id="A0A1M6HTN5"/>
<protein>
    <submittedName>
        <fullName evidence="8">Xylulose-5-phosphate/fructose-6-phosphate phosphoketolase</fullName>
    </submittedName>
</protein>
<dbReference type="EMBL" id="FQYO01000007">
    <property type="protein sequence ID" value="SHJ25566.1"/>
    <property type="molecule type" value="Genomic_DNA"/>
</dbReference>
<keyword evidence="9" id="KW-1185">Reference proteome</keyword>
<dbReference type="STRING" id="1447782.SAMN05444417_3355"/>
<dbReference type="InterPro" id="IPR018970">
    <property type="entry name" value="Xul5P/Fru6P_PKetolase_N"/>
</dbReference>
<evidence type="ECO:0000256" key="4">
    <source>
        <dbReference type="ARBA" id="ARBA00023239"/>
    </source>
</evidence>
<dbReference type="SUPFAM" id="SSF52518">
    <property type="entry name" value="Thiamin diphosphate-binding fold (THDP-binding)"/>
    <property type="match status" value="2"/>
</dbReference>
<feature type="domain" description="Xylulose 5-phosphate/Fructose 6-phosphate phosphoketolase N-terminal" evidence="7">
    <location>
        <begin position="5"/>
        <end position="353"/>
    </location>
</feature>
<feature type="domain" description="Xylulose 5-phosphate/Fructose 6-phosphate phosphoketolase C-terminal" evidence="6">
    <location>
        <begin position="568"/>
        <end position="764"/>
    </location>
</feature>
<evidence type="ECO:0000256" key="1">
    <source>
        <dbReference type="ARBA" id="ARBA00001964"/>
    </source>
</evidence>
<accession>A0A1M6HTN5</accession>
<dbReference type="GO" id="GO:0016832">
    <property type="term" value="F:aldehyde-lyase activity"/>
    <property type="evidence" value="ECO:0007669"/>
    <property type="project" value="InterPro"/>
</dbReference>
<dbReference type="Pfam" id="PF03894">
    <property type="entry name" value="XFP"/>
    <property type="match status" value="1"/>
</dbReference>
<proteinExistence type="inferred from homology"/>
<dbReference type="OrthoDB" id="9768449at2"/>
<comment type="cofactor">
    <cofactor evidence="1">
        <name>thiamine diphosphate</name>
        <dbReference type="ChEBI" id="CHEBI:58937"/>
    </cofactor>
</comment>
<keyword evidence="4" id="KW-0456">Lyase</keyword>
<feature type="region of interest" description="Disordered" evidence="5">
    <location>
        <begin position="746"/>
        <end position="780"/>
    </location>
</feature>
<evidence type="ECO:0000256" key="2">
    <source>
        <dbReference type="ARBA" id="ARBA00005623"/>
    </source>
</evidence>
<evidence type="ECO:0000259" key="6">
    <source>
        <dbReference type="Pfam" id="PF09363"/>
    </source>
</evidence>
<keyword evidence="3" id="KW-0786">Thiamine pyrophosphate</keyword>
<dbReference type="PANTHER" id="PTHR31273">
    <property type="entry name" value="PHOSPHOKETOLASE-RELATED"/>
    <property type="match status" value="1"/>
</dbReference>
<evidence type="ECO:0000259" key="7">
    <source>
        <dbReference type="Pfam" id="PF09364"/>
    </source>
</evidence>
<evidence type="ECO:0000313" key="9">
    <source>
        <dbReference type="Proteomes" id="UP000184292"/>
    </source>
</evidence>
<reference evidence="8 9" key="1">
    <citation type="submission" date="2016-11" db="EMBL/GenBank/DDBJ databases">
        <authorList>
            <person name="Jaros S."/>
            <person name="Januszkiewicz K."/>
            <person name="Wedrychowicz H."/>
        </authorList>
    </citation>
    <scope>NUCLEOTIDE SEQUENCE [LARGE SCALE GENOMIC DNA]</scope>
    <source>
        <strain evidence="8 9">DSM 100565</strain>
    </source>
</reference>
<dbReference type="InterPro" id="IPR018969">
    <property type="entry name" value="Xul5P/Fru6P_PKetolase_C"/>
</dbReference>
<dbReference type="Gene3D" id="3.40.50.920">
    <property type="match status" value="1"/>
</dbReference>
<evidence type="ECO:0000256" key="3">
    <source>
        <dbReference type="ARBA" id="ARBA00023052"/>
    </source>
</evidence>
<dbReference type="PROSITE" id="PS60003">
    <property type="entry name" value="PHOSPHOKETOLASE_2"/>
    <property type="match status" value="1"/>
</dbReference>
<dbReference type="NCBIfam" id="NF003619">
    <property type="entry name" value="PRK05261.1-4"/>
    <property type="match status" value="1"/>
</dbReference>
<dbReference type="Pfam" id="PF09363">
    <property type="entry name" value="XFP_C"/>
    <property type="match status" value="1"/>
</dbReference>
<dbReference type="Gene3D" id="3.40.50.970">
    <property type="match status" value="2"/>
</dbReference>
<evidence type="ECO:0000313" key="8">
    <source>
        <dbReference type="EMBL" id="SHJ25566.1"/>
    </source>
</evidence>
<dbReference type="InterPro" id="IPR009014">
    <property type="entry name" value="Transketo_C/PFOR_II"/>
</dbReference>
<dbReference type="PIRSF" id="PIRSF017245">
    <property type="entry name" value="Phosphoketolase"/>
    <property type="match status" value="1"/>
</dbReference>
<feature type="compositionally biased region" description="Basic and acidic residues" evidence="5">
    <location>
        <begin position="746"/>
        <end position="761"/>
    </location>
</feature>
<gene>
    <name evidence="8" type="ORF">SAMN05444417_3355</name>
</gene>
<dbReference type="Proteomes" id="UP000184292">
    <property type="component" value="Unassembled WGS sequence"/>
</dbReference>
<dbReference type="InterPro" id="IPR019789">
    <property type="entry name" value="Xul5P/Fru6P_PKetolase_ThDP_BS"/>
</dbReference>
<dbReference type="RefSeq" id="WP_073334056.1">
    <property type="nucleotide sequence ID" value="NZ_FQYO01000007.1"/>
</dbReference>
<evidence type="ECO:0000256" key="5">
    <source>
        <dbReference type="SAM" id="MobiDB-lite"/>
    </source>
</evidence>